<dbReference type="SUPFAM" id="SSF54427">
    <property type="entry name" value="NTF2-like"/>
    <property type="match status" value="1"/>
</dbReference>
<accession>W2S6T2</accession>
<evidence type="ECO:0000313" key="1">
    <source>
        <dbReference type="EMBL" id="ETN43753.1"/>
    </source>
</evidence>
<gene>
    <name evidence="1" type="ORF">HMPREF1541_02912</name>
</gene>
<organism evidence="1 2">
    <name type="scientific">Cyphellophora europaea (strain CBS 101466)</name>
    <name type="common">Phialophora europaea</name>
    <dbReference type="NCBI Taxonomy" id="1220924"/>
    <lineage>
        <taxon>Eukaryota</taxon>
        <taxon>Fungi</taxon>
        <taxon>Dikarya</taxon>
        <taxon>Ascomycota</taxon>
        <taxon>Pezizomycotina</taxon>
        <taxon>Eurotiomycetes</taxon>
        <taxon>Chaetothyriomycetidae</taxon>
        <taxon>Chaetothyriales</taxon>
        <taxon>Cyphellophoraceae</taxon>
        <taxon>Cyphellophora</taxon>
    </lineage>
</organism>
<dbReference type="OrthoDB" id="4107844at2759"/>
<dbReference type="AlphaFoldDB" id="W2S6T2"/>
<evidence type="ECO:0008006" key="3">
    <source>
        <dbReference type="Google" id="ProtNLM"/>
    </source>
</evidence>
<dbReference type="EMBL" id="KB822718">
    <property type="protein sequence ID" value="ETN43753.1"/>
    <property type="molecule type" value="Genomic_DNA"/>
</dbReference>
<dbReference type="eggNOG" id="ENOG502SZFJ">
    <property type="taxonomic scope" value="Eukaryota"/>
</dbReference>
<dbReference type="Proteomes" id="UP000030752">
    <property type="component" value="Unassembled WGS sequence"/>
</dbReference>
<name>W2S6T2_CYPE1</name>
<proteinExistence type="predicted"/>
<evidence type="ECO:0000313" key="2">
    <source>
        <dbReference type="Proteomes" id="UP000030752"/>
    </source>
</evidence>
<reference evidence="1 2" key="1">
    <citation type="submission" date="2013-03" db="EMBL/GenBank/DDBJ databases">
        <title>The Genome Sequence of Phialophora europaea CBS 101466.</title>
        <authorList>
            <consortium name="The Broad Institute Genomics Platform"/>
            <person name="Cuomo C."/>
            <person name="de Hoog S."/>
            <person name="Gorbushina A."/>
            <person name="Walker B."/>
            <person name="Young S.K."/>
            <person name="Zeng Q."/>
            <person name="Gargeya S."/>
            <person name="Fitzgerald M."/>
            <person name="Haas B."/>
            <person name="Abouelleil A."/>
            <person name="Allen A.W."/>
            <person name="Alvarado L."/>
            <person name="Arachchi H.M."/>
            <person name="Berlin A.M."/>
            <person name="Chapman S.B."/>
            <person name="Gainer-Dewar J."/>
            <person name="Goldberg J."/>
            <person name="Griggs A."/>
            <person name="Gujja S."/>
            <person name="Hansen M."/>
            <person name="Howarth C."/>
            <person name="Imamovic A."/>
            <person name="Ireland A."/>
            <person name="Larimer J."/>
            <person name="McCowan C."/>
            <person name="Murphy C."/>
            <person name="Pearson M."/>
            <person name="Poon T.W."/>
            <person name="Priest M."/>
            <person name="Roberts A."/>
            <person name="Saif S."/>
            <person name="Shea T."/>
            <person name="Sisk P."/>
            <person name="Sykes S."/>
            <person name="Wortman J."/>
            <person name="Nusbaum C."/>
            <person name="Birren B."/>
        </authorList>
    </citation>
    <scope>NUCLEOTIDE SEQUENCE [LARGE SCALE GENOMIC DNA]</scope>
    <source>
        <strain evidence="1 2">CBS 101466</strain>
    </source>
</reference>
<sequence>MVENSINIVIETSQSRETMTSIIHRDVNFFSYRDPIARRAAIEEVFHVGVVWFDFDGTIHRGHDGLLARSSLLLEQMPGTIHHTEGAPSICQNMVTQRWYAVREGDPNASSQAALVQGCDVAVVEGKKIKVLWSCVDRFDEQALPGLGKGPSQPIL</sequence>
<dbReference type="Gene3D" id="3.10.450.50">
    <property type="match status" value="1"/>
</dbReference>
<dbReference type="InterPro" id="IPR032710">
    <property type="entry name" value="NTF2-like_dom_sf"/>
</dbReference>
<protein>
    <recommendedName>
        <fullName evidence="3">SnoaL-like domain-containing protein</fullName>
    </recommendedName>
</protein>
<dbReference type="STRING" id="1220924.W2S6T2"/>
<dbReference type="HOGENOM" id="CLU_1749713_0_0_1"/>
<dbReference type="GeneID" id="19970251"/>
<dbReference type="InParanoid" id="W2S6T2"/>
<keyword evidence="2" id="KW-1185">Reference proteome</keyword>
<dbReference type="RefSeq" id="XP_008715489.1">
    <property type="nucleotide sequence ID" value="XM_008717267.1"/>
</dbReference>
<dbReference type="VEuPathDB" id="FungiDB:HMPREF1541_02912"/>